<dbReference type="InterPro" id="IPR009875">
    <property type="entry name" value="PilZ_domain"/>
</dbReference>
<evidence type="ECO:0000259" key="1">
    <source>
        <dbReference type="Pfam" id="PF07238"/>
    </source>
</evidence>
<sequence>MSTLNDADRREYYRIEDLIALEITPLSAPEAASSEVLQDASPLFNLLSELHLSEFESQHLLRQISERDRALSSYLKTLNKRVELLSQIVAQTVLGKIGEPQPVQLSEAGIAFHHPHAYPAGSHLSIKLVLMPQALGLLLRARVSECLAQGAGYKIDTEFESITDTQRQLLARYILQKQAQARRLAREQHESAAEQAPGREH</sequence>
<proteinExistence type="predicted"/>
<protein>
    <submittedName>
        <fullName evidence="2">PilZ domain-containing protein</fullName>
    </submittedName>
</protein>
<organism evidence="2 3">
    <name type="scientific">Pseudomonas kulmbachensis</name>
    <dbReference type="NCBI Taxonomy" id="3043408"/>
    <lineage>
        <taxon>Bacteria</taxon>
        <taxon>Pseudomonadati</taxon>
        <taxon>Pseudomonadota</taxon>
        <taxon>Gammaproteobacteria</taxon>
        <taxon>Pseudomonadales</taxon>
        <taxon>Pseudomonadaceae</taxon>
        <taxon>Pseudomonas</taxon>
    </lineage>
</organism>
<dbReference type="RefSeq" id="WP_261741458.1">
    <property type="nucleotide sequence ID" value="NZ_CAVMKE010000001.1"/>
</dbReference>
<feature type="domain" description="PilZ" evidence="1">
    <location>
        <begin position="104"/>
        <end position="176"/>
    </location>
</feature>
<dbReference type="Pfam" id="PF07238">
    <property type="entry name" value="PilZ"/>
    <property type="match status" value="1"/>
</dbReference>
<dbReference type="EMBL" id="JBINXB010000026">
    <property type="protein sequence ID" value="MFH6567608.1"/>
    <property type="molecule type" value="Genomic_DNA"/>
</dbReference>
<keyword evidence="3" id="KW-1185">Reference proteome</keyword>
<evidence type="ECO:0000313" key="3">
    <source>
        <dbReference type="Proteomes" id="UP001609821"/>
    </source>
</evidence>
<reference evidence="2 3" key="1">
    <citation type="submission" date="2024-10" db="EMBL/GenBank/DDBJ databases">
        <title>Aeromonas and Pseudomonas from the Cagarras Archipelago, Rio de Janeiro, Brazil.</title>
        <authorList>
            <person name="Canellas A.L.B."/>
            <person name="Laport M.S."/>
        </authorList>
    </citation>
    <scope>NUCLEOTIDE SEQUENCE [LARGE SCALE GENOMIC DNA]</scope>
    <source>
        <strain evidence="2 3">CPF-4</strain>
    </source>
</reference>
<gene>
    <name evidence="2" type="ORF">ACHMWK_16740</name>
</gene>
<accession>A0ABW7M3W2</accession>
<dbReference type="Gene3D" id="2.40.10.220">
    <property type="entry name" value="predicted glycosyltransferase like domains"/>
    <property type="match status" value="1"/>
</dbReference>
<name>A0ABW7M3W2_9PSED</name>
<dbReference type="Proteomes" id="UP001609821">
    <property type="component" value="Unassembled WGS sequence"/>
</dbReference>
<evidence type="ECO:0000313" key="2">
    <source>
        <dbReference type="EMBL" id="MFH6567608.1"/>
    </source>
</evidence>
<comment type="caution">
    <text evidence="2">The sequence shown here is derived from an EMBL/GenBank/DDBJ whole genome shotgun (WGS) entry which is preliminary data.</text>
</comment>